<dbReference type="SMART" id="SM00586">
    <property type="entry name" value="ZnF_DBF"/>
    <property type="match status" value="1"/>
</dbReference>
<protein>
    <recommendedName>
        <fullName evidence="6">DBF4-type domain-containing protein</fullName>
    </recommendedName>
</protein>
<dbReference type="GO" id="GO:0010571">
    <property type="term" value="P:positive regulation of nuclear cell cycle DNA replication"/>
    <property type="evidence" value="ECO:0007669"/>
    <property type="project" value="TreeGrafter"/>
</dbReference>
<dbReference type="Pfam" id="PF07535">
    <property type="entry name" value="zf-DBF"/>
    <property type="match status" value="1"/>
</dbReference>
<dbReference type="InParanoid" id="A0A165QK43"/>
<dbReference type="Proteomes" id="UP000077266">
    <property type="component" value="Unassembled WGS sequence"/>
</dbReference>
<feature type="compositionally biased region" description="Basic and acidic residues" evidence="5">
    <location>
        <begin position="349"/>
        <end position="365"/>
    </location>
</feature>
<organism evidence="7 8">
    <name type="scientific">Exidia glandulosa HHB12029</name>
    <dbReference type="NCBI Taxonomy" id="1314781"/>
    <lineage>
        <taxon>Eukaryota</taxon>
        <taxon>Fungi</taxon>
        <taxon>Dikarya</taxon>
        <taxon>Basidiomycota</taxon>
        <taxon>Agaricomycotina</taxon>
        <taxon>Agaricomycetes</taxon>
        <taxon>Auriculariales</taxon>
        <taxon>Exidiaceae</taxon>
        <taxon>Exidia</taxon>
    </lineage>
</organism>
<feature type="region of interest" description="Disordered" evidence="5">
    <location>
        <begin position="201"/>
        <end position="222"/>
    </location>
</feature>
<evidence type="ECO:0000256" key="1">
    <source>
        <dbReference type="ARBA" id="ARBA00022723"/>
    </source>
</evidence>
<proteinExistence type="predicted"/>
<dbReference type="GO" id="GO:0003676">
    <property type="term" value="F:nucleic acid binding"/>
    <property type="evidence" value="ECO:0007669"/>
    <property type="project" value="InterPro"/>
</dbReference>
<accession>A0A165QK43</accession>
<keyword evidence="3" id="KW-0862">Zinc</keyword>
<dbReference type="AlphaFoldDB" id="A0A165QK43"/>
<dbReference type="FunFam" id="6.10.250.3410:FF:000001">
    <property type="entry name" value="Protein DBF4 homolog A"/>
    <property type="match status" value="1"/>
</dbReference>
<name>A0A165QK43_EXIGL</name>
<feature type="compositionally biased region" description="Low complexity" evidence="5">
    <location>
        <begin position="208"/>
        <end position="222"/>
    </location>
</feature>
<keyword evidence="2 4" id="KW-0863">Zinc-finger</keyword>
<dbReference type="GO" id="GO:0043539">
    <property type="term" value="F:protein serine/threonine kinase activator activity"/>
    <property type="evidence" value="ECO:0007669"/>
    <property type="project" value="TreeGrafter"/>
</dbReference>
<feature type="region of interest" description="Disordered" evidence="5">
    <location>
        <begin position="1"/>
        <end position="67"/>
    </location>
</feature>
<reference evidence="7 8" key="1">
    <citation type="journal article" date="2016" name="Mol. Biol. Evol.">
        <title>Comparative Genomics of Early-Diverging Mushroom-Forming Fungi Provides Insights into the Origins of Lignocellulose Decay Capabilities.</title>
        <authorList>
            <person name="Nagy L.G."/>
            <person name="Riley R."/>
            <person name="Tritt A."/>
            <person name="Adam C."/>
            <person name="Daum C."/>
            <person name="Floudas D."/>
            <person name="Sun H."/>
            <person name="Yadav J.S."/>
            <person name="Pangilinan J."/>
            <person name="Larsson K.H."/>
            <person name="Matsuura K."/>
            <person name="Barry K."/>
            <person name="Labutti K."/>
            <person name="Kuo R."/>
            <person name="Ohm R.A."/>
            <person name="Bhattacharya S.S."/>
            <person name="Shirouzu T."/>
            <person name="Yoshinaga Y."/>
            <person name="Martin F.M."/>
            <person name="Grigoriev I.V."/>
            <person name="Hibbett D.S."/>
        </authorList>
    </citation>
    <scope>NUCLEOTIDE SEQUENCE [LARGE SCALE GENOMIC DNA]</scope>
    <source>
        <strain evidence="7 8">HHB12029</strain>
    </source>
</reference>
<evidence type="ECO:0000313" key="8">
    <source>
        <dbReference type="Proteomes" id="UP000077266"/>
    </source>
</evidence>
<dbReference type="InterPro" id="IPR038545">
    <property type="entry name" value="Znf_DBF_sf"/>
</dbReference>
<dbReference type="PANTHER" id="PTHR15375">
    <property type="entry name" value="ACTIVATOR OF S-PHASE KINASE-RELATED"/>
    <property type="match status" value="1"/>
</dbReference>
<dbReference type="InterPro" id="IPR036420">
    <property type="entry name" value="BRCT_dom_sf"/>
</dbReference>
<keyword evidence="1" id="KW-0479">Metal-binding</keyword>
<evidence type="ECO:0000256" key="2">
    <source>
        <dbReference type="ARBA" id="ARBA00022771"/>
    </source>
</evidence>
<feature type="compositionally biased region" description="Basic and acidic residues" evidence="5">
    <location>
        <begin position="50"/>
        <end position="67"/>
    </location>
</feature>
<keyword evidence="8" id="KW-1185">Reference proteome</keyword>
<dbReference type="InterPro" id="IPR051590">
    <property type="entry name" value="Replication_Regulatory_Kinase"/>
</dbReference>
<dbReference type="GO" id="GO:1901987">
    <property type="term" value="P:regulation of cell cycle phase transition"/>
    <property type="evidence" value="ECO:0007669"/>
    <property type="project" value="TreeGrafter"/>
</dbReference>
<dbReference type="Pfam" id="PF08630">
    <property type="entry name" value="Dfp1_Him1_M"/>
    <property type="match status" value="1"/>
</dbReference>
<dbReference type="InterPro" id="IPR013939">
    <property type="entry name" value="Regulatory_Dfp1/Him1"/>
</dbReference>
<feature type="region of interest" description="Disordered" evidence="5">
    <location>
        <begin position="313"/>
        <end position="365"/>
    </location>
</feature>
<dbReference type="GO" id="GO:0031431">
    <property type="term" value="C:Dbf4-dependent protein kinase complex"/>
    <property type="evidence" value="ECO:0007669"/>
    <property type="project" value="TreeGrafter"/>
</dbReference>
<dbReference type="STRING" id="1314781.A0A165QK43"/>
<sequence>MMLDARAGTAVLQPQRRPLAALKPSPMSQSASLLKRPRSPETTGRAPKRAKNEHATAAKLTREERQAKEEEFRVKYTHAFPSWSFYFDDIDAKTKEALRPRIHVLGGRIEPDFVNSVTHVISIQQPPIDPKDQERDKENIHVTGAVLKPINGQLNSPGELRGRAGDGNSNIVMKAKQLGKKIWTVEKLASVLDRLLEPPATTKRSLSTKHASTKQATATTTTTVVPSQLLKSSNTTTVVKAKPSQSLMRAAASANHPSKALGLLLQAERQRGATIERDPSARRSDYKYFTRGSFFVLIEDIQEELATIAAHEYPRYPGPSRSSHRDKPQDTPWPTLYADHRSHSPFVPYDKRAEERRKAREEDARVYDEQLARRKRELARKKRAQEQGPLRRVHSESDLRRRVLCDNAQAVADVDTNQNASGYAQSGADSAYWAASGNSVTITSNVASTTSFANALNGLAIGPGSRIALPEAMRKKLTLETTLANLGGNASRDNTPVDSPVISGEADKENVAVNREEVDRVRMPPPNANARTLKKSKSTNTLKVRMHAREEARRAGYCENCRVRFDDIKEHQNSRKHRRFANDAQNFLDLDVVLAKVVRRPAPP</sequence>
<evidence type="ECO:0000313" key="7">
    <source>
        <dbReference type="EMBL" id="KZW03733.1"/>
    </source>
</evidence>
<evidence type="ECO:0000256" key="4">
    <source>
        <dbReference type="PROSITE-ProRule" id="PRU00600"/>
    </source>
</evidence>
<dbReference type="Gene3D" id="3.40.50.10190">
    <property type="entry name" value="BRCT domain"/>
    <property type="match status" value="1"/>
</dbReference>
<dbReference type="PANTHER" id="PTHR15375:SF26">
    <property type="entry name" value="PROTEIN CHIFFON"/>
    <property type="match status" value="1"/>
</dbReference>
<evidence type="ECO:0000256" key="5">
    <source>
        <dbReference type="SAM" id="MobiDB-lite"/>
    </source>
</evidence>
<dbReference type="CDD" id="cd00027">
    <property type="entry name" value="BRCT"/>
    <property type="match status" value="1"/>
</dbReference>
<evidence type="ECO:0000256" key="3">
    <source>
        <dbReference type="ARBA" id="ARBA00022833"/>
    </source>
</evidence>
<dbReference type="OrthoDB" id="21380at2759"/>
<dbReference type="EMBL" id="KV425882">
    <property type="protein sequence ID" value="KZW03733.1"/>
    <property type="molecule type" value="Genomic_DNA"/>
</dbReference>
<dbReference type="PROSITE" id="PS51265">
    <property type="entry name" value="ZF_DBF4"/>
    <property type="match status" value="1"/>
</dbReference>
<evidence type="ECO:0000259" key="6">
    <source>
        <dbReference type="PROSITE" id="PS51265"/>
    </source>
</evidence>
<feature type="domain" description="DBF4-type" evidence="6">
    <location>
        <begin position="551"/>
        <end position="600"/>
    </location>
</feature>
<dbReference type="FunCoup" id="A0A165QK43">
    <property type="interactions" value="99"/>
</dbReference>
<dbReference type="GO" id="GO:0008270">
    <property type="term" value="F:zinc ion binding"/>
    <property type="evidence" value="ECO:0007669"/>
    <property type="project" value="UniProtKB-KW"/>
</dbReference>
<gene>
    <name evidence="7" type="ORF">EXIGLDRAFT_743480</name>
</gene>
<dbReference type="InterPro" id="IPR006572">
    <property type="entry name" value="Znf_DBF"/>
</dbReference>
<dbReference type="Gene3D" id="6.10.250.3410">
    <property type="entry name" value="DBF zinc finger"/>
    <property type="match status" value="1"/>
</dbReference>